<sequence>MEGGREGGREGESAWLAGRRGTLYIGKAYKVEWTWESEEQKCQKDLGTGFRSSWGHFTGYPGSFLSPPSPHKERHDARRGRESHARMLCRVGGRMQTPCALLSFESHPCLTPGVHIREAAPILAGVFAKCKDVAQELKTKMNMTTRLQAGLPGGVKASPAL</sequence>
<proteinExistence type="predicted"/>
<comment type="caution">
    <text evidence="1">The sequence shown here is derived from an EMBL/GenBank/DDBJ whole genome shotgun (WGS) entry which is preliminary data.</text>
</comment>
<dbReference type="EMBL" id="AZIL01000843">
    <property type="protein sequence ID" value="EWM25688.1"/>
    <property type="molecule type" value="Genomic_DNA"/>
</dbReference>
<evidence type="ECO:0000313" key="2">
    <source>
        <dbReference type="Proteomes" id="UP000019335"/>
    </source>
</evidence>
<accession>W7TQB4</accession>
<organism evidence="1 2">
    <name type="scientific">Nannochloropsis gaditana</name>
    <dbReference type="NCBI Taxonomy" id="72520"/>
    <lineage>
        <taxon>Eukaryota</taxon>
        <taxon>Sar</taxon>
        <taxon>Stramenopiles</taxon>
        <taxon>Ochrophyta</taxon>
        <taxon>Eustigmatophyceae</taxon>
        <taxon>Eustigmatales</taxon>
        <taxon>Monodopsidaceae</taxon>
        <taxon>Nannochloropsis</taxon>
    </lineage>
</organism>
<keyword evidence="2" id="KW-1185">Reference proteome</keyword>
<reference evidence="1 2" key="1">
    <citation type="journal article" date="2014" name="Mol. Plant">
        <title>Chromosome Scale Genome Assembly and Transcriptome Profiling of Nannochloropsis gaditana in Nitrogen Depletion.</title>
        <authorList>
            <person name="Corteggiani Carpinelli E."/>
            <person name="Telatin A."/>
            <person name="Vitulo N."/>
            <person name="Forcato C."/>
            <person name="D'Angelo M."/>
            <person name="Schiavon R."/>
            <person name="Vezzi A."/>
            <person name="Giacometti G.M."/>
            <person name="Morosinotto T."/>
            <person name="Valle G."/>
        </authorList>
    </citation>
    <scope>NUCLEOTIDE SEQUENCE [LARGE SCALE GENOMIC DNA]</scope>
    <source>
        <strain evidence="1 2">B-31</strain>
    </source>
</reference>
<protein>
    <submittedName>
        <fullName evidence="1">Uncharacterized protein</fullName>
    </submittedName>
</protein>
<dbReference type="AlphaFoldDB" id="W7TQB4"/>
<gene>
    <name evidence="1" type="ORF">Naga_100279g8</name>
</gene>
<dbReference type="Proteomes" id="UP000019335">
    <property type="component" value="Chromosome 10"/>
</dbReference>
<evidence type="ECO:0000313" key="1">
    <source>
        <dbReference type="EMBL" id="EWM25688.1"/>
    </source>
</evidence>
<name>W7TQB4_9STRA</name>